<dbReference type="InterPro" id="IPR036915">
    <property type="entry name" value="Cyclin-like_sf"/>
</dbReference>
<dbReference type="Gene3D" id="1.10.510.10">
    <property type="entry name" value="Transferase(Phosphotransferase) domain 1"/>
    <property type="match status" value="1"/>
</dbReference>
<comment type="caution">
    <text evidence="2">The sequence shown here is derived from an EMBL/GenBank/DDBJ whole genome shotgun (WGS) entry which is preliminary data.</text>
</comment>
<dbReference type="InterPro" id="IPR006671">
    <property type="entry name" value="Cyclin_N"/>
</dbReference>
<dbReference type="InterPro" id="IPR011009">
    <property type="entry name" value="Kinase-like_dom_sf"/>
</dbReference>
<dbReference type="SUPFAM" id="SSF56112">
    <property type="entry name" value="Protein kinase-like (PK-like)"/>
    <property type="match status" value="1"/>
</dbReference>
<dbReference type="PANTHER" id="PTHR44167">
    <property type="entry name" value="OVARIAN-SPECIFIC SERINE/THREONINE-PROTEIN KINASE LOK-RELATED"/>
    <property type="match status" value="1"/>
</dbReference>
<dbReference type="PANTHER" id="PTHR44167:SF30">
    <property type="entry name" value="PHOSPHORYLASE KINASE"/>
    <property type="match status" value="1"/>
</dbReference>
<dbReference type="PROSITE" id="PS50011">
    <property type="entry name" value="PROTEIN_KINASE_DOM"/>
    <property type="match status" value="1"/>
</dbReference>
<dbReference type="InterPro" id="IPR000719">
    <property type="entry name" value="Prot_kinase_dom"/>
</dbReference>
<organism evidence="2 3">
    <name type="scientific">Babesia duncani</name>
    <dbReference type="NCBI Taxonomy" id="323732"/>
    <lineage>
        <taxon>Eukaryota</taxon>
        <taxon>Sar</taxon>
        <taxon>Alveolata</taxon>
        <taxon>Apicomplexa</taxon>
        <taxon>Aconoidasida</taxon>
        <taxon>Piroplasmida</taxon>
        <taxon>Babesiidae</taxon>
        <taxon>Babesia</taxon>
    </lineage>
</organism>
<protein>
    <submittedName>
        <fullName evidence="2">Bifunctional Protein kinase domain/Protein kinase-like domain superfamily/Cyclin-like superfamily/Cyclin</fullName>
    </submittedName>
</protein>
<dbReference type="EMBL" id="JALLKP010000001">
    <property type="protein sequence ID" value="KAK2198395.1"/>
    <property type="molecule type" value="Genomic_DNA"/>
</dbReference>
<evidence type="ECO:0000259" key="1">
    <source>
        <dbReference type="PROSITE" id="PS50011"/>
    </source>
</evidence>
<proteinExistence type="predicted"/>
<keyword evidence="2" id="KW-0808">Transferase</keyword>
<gene>
    <name evidence="2" type="ORF">BdWA1_001407</name>
</gene>
<dbReference type="Pfam" id="PF00069">
    <property type="entry name" value="Pkinase"/>
    <property type="match status" value="1"/>
</dbReference>
<dbReference type="GO" id="GO:0005634">
    <property type="term" value="C:nucleus"/>
    <property type="evidence" value="ECO:0007669"/>
    <property type="project" value="TreeGrafter"/>
</dbReference>
<dbReference type="GeneID" id="94335705"/>
<dbReference type="GO" id="GO:0004674">
    <property type="term" value="F:protein serine/threonine kinase activity"/>
    <property type="evidence" value="ECO:0007669"/>
    <property type="project" value="TreeGrafter"/>
</dbReference>
<keyword evidence="2" id="KW-0418">Kinase</keyword>
<feature type="domain" description="Protein kinase" evidence="1">
    <location>
        <begin position="105"/>
        <end position="460"/>
    </location>
</feature>
<dbReference type="AlphaFoldDB" id="A0AAD9PP02"/>
<dbReference type="SUPFAM" id="SSF47954">
    <property type="entry name" value="Cyclin-like"/>
    <property type="match status" value="1"/>
</dbReference>
<dbReference type="Pfam" id="PF00134">
    <property type="entry name" value="Cyclin_N"/>
    <property type="match status" value="1"/>
</dbReference>
<dbReference type="KEGG" id="bdw:94335705"/>
<name>A0AAD9PP02_9APIC</name>
<keyword evidence="3" id="KW-1185">Reference proteome</keyword>
<sequence length="974" mass="112148">MKAIKRPRRTRTTRELHVLQGVKYQKTESQIRETNGNFCFTNTNPYTRDLILKYLEPKDVIAGCIRVSKEWRSLILKSNIWDFYSRKYGVLARVAFNGRRILCDRRSKGKIYRGQYFGAFTDESVTPVAIRKVNLATINAGYNDGVPSSIMRECAYLQKLSHPGIVKYYGSQIIGEYVFVVMEYFSHNLYDFLLSQHNGKFSQGASHGEGSQLVLQIFKDILKAVEYIHSCGIIHRNLKPENIFIKCSYEYDCTGALELRFKSVKIGDMASSRYTNHKSGAYTPEQVKQRESSTRENRRLFYKAPELFLRVECYDAHVDMWSLGVVFYELACRKHLFCGMNEIEIFWDICKARGIPSFDHGPLAVASFNKWANVIIAWDPIPIHDVMAATYYSGSISVEVLKKYEKLGQKSALFDLCLFYDNMGKGPMEMLYKLLEMNYNTRCTASEALELYKRWDVHYIQKRSLAYKRYLSSYSCNASINSFINHYIAQVKTTKTQLDIDAVRGNVVPPSQAQEKFQNGLWMNPRPRETNGMSRSVQIINKMNAKLCELEDYWPNIVNWFYLIRDKFEMNNETVHLAVSYMYKAIQASTRSQYDINDWNLLSSACLKLADRFNELSQEYYRSSNSDEYAIVGNAFLLAVADNLVKSNGFHEDQLHLRILTGEMIISWENQILNLLHFDLLSDTLASKVNAYGQILCCSNAACVNYCHMLANMSMHDYRCCMFPADLRAQVIWLISIYKHICCESSNGVLFDMWNLVNSSRIQRVQLLDVDDEEYFSSSGTTRADTCSVGHSGAFEALKYHSEGHSIGMDHDTRGDNVMEKKSPLGSSFACQERVTRLDSCETFHNDTIGKHQDILKCLLKPLGPYCMGNSVSEVLKCTAHLEQLALVGIENLLKNKILWEFQRHQVTSYKSRMPAKLVIPLINERLHEQLQSIAKWSYCDQFQKGNLKADSMLESKAKGNQVIPNDRDWTRYI</sequence>
<dbReference type="Proteomes" id="UP001214638">
    <property type="component" value="Unassembled WGS sequence"/>
</dbReference>
<evidence type="ECO:0000313" key="3">
    <source>
        <dbReference type="Proteomes" id="UP001214638"/>
    </source>
</evidence>
<dbReference type="Pfam" id="PF00646">
    <property type="entry name" value="F-box"/>
    <property type="match status" value="1"/>
</dbReference>
<dbReference type="Gene3D" id="1.10.472.10">
    <property type="entry name" value="Cyclin-like"/>
    <property type="match status" value="1"/>
</dbReference>
<reference evidence="2" key="1">
    <citation type="journal article" date="2023" name="Nat. Microbiol.">
        <title>Babesia duncani multi-omics identifies virulence factors and drug targets.</title>
        <authorList>
            <person name="Singh P."/>
            <person name="Lonardi S."/>
            <person name="Liang Q."/>
            <person name="Vydyam P."/>
            <person name="Khabirova E."/>
            <person name="Fang T."/>
            <person name="Gihaz S."/>
            <person name="Thekkiniath J."/>
            <person name="Munshi M."/>
            <person name="Abel S."/>
            <person name="Ciampossin L."/>
            <person name="Batugedara G."/>
            <person name="Gupta M."/>
            <person name="Lu X.M."/>
            <person name="Lenz T."/>
            <person name="Chakravarty S."/>
            <person name="Cornillot E."/>
            <person name="Hu Y."/>
            <person name="Ma W."/>
            <person name="Gonzalez L.M."/>
            <person name="Sanchez S."/>
            <person name="Estrada K."/>
            <person name="Sanchez-Flores A."/>
            <person name="Montero E."/>
            <person name="Harb O.S."/>
            <person name="Le Roch K.G."/>
            <person name="Mamoun C.B."/>
        </authorList>
    </citation>
    <scope>NUCLEOTIDE SEQUENCE</scope>
    <source>
        <strain evidence="2">WA1</strain>
    </source>
</reference>
<dbReference type="GO" id="GO:0044773">
    <property type="term" value="P:mitotic DNA damage checkpoint signaling"/>
    <property type="evidence" value="ECO:0007669"/>
    <property type="project" value="TreeGrafter"/>
</dbReference>
<dbReference type="RefSeq" id="XP_067805237.1">
    <property type="nucleotide sequence ID" value="XM_067946446.1"/>
</dbReference>
<dbReference type="InterPro" id="IPR001810">
    <property type="entry name" value="F-box_dom"/>
</dbReference>
<accession>A0AAD9PP02</accession>
<dbReference type="Gene3D" id="3.30.200.20">
    <property type="entry name" value="Phosphorylase Kinase, domain 1"/>
    <property type="match status" value="1"/>
</dbReference>
<dbReference type="GO" id="GO:0005524">
    <property type="term" value="F:ATP binding"/>
    <property type="evidence" value="ECO:0007669"/>
    <property type="project" value="InterPro"/>
</dbReference>
<evidence type="ECO:0000313" key="2">
    <source>
        <dbReference type="EMBL" id="KAK2198395.1"/>
    </source>
</evidence>